<name>A0A1S3DZ59_CICAR</name>
<dbReference type="OrthoDB" id="1939220at2759"/>
<proteinExistence type="predicted"/>
<feature type="compositionally biased region" description="Low complexity" evidence="1">
    <location>
        <begin position="60"/>
        <end position="74"/>
    </location>
</feature>
<evidence type="ECO:0000313" key="3">
    <source>
        <dbReference type="Proteomes" id="UP000087171"/>
    </source>
</evidence>
<dbReference type="PANTHER" id="PTHR35725:SF3">
    <property type="entry name" value="CLASSICAL ARABINOGALACTAN PROTEIN 25"/>
    <property type="match status" value="1"/>
</dbReference>
<feature type="region of interest" description="Disordered" evidence="1">
    <location>
        <begin position="28"/>
        <end position="101"/>
    </location>
</feature>
<keyword evidence="3" id="KW-1185">Reference proteome</keyword>
<dbReference type="GeneID" id="101500676"/>
<dbReference type="AlphaFoldDB" id="A0A1S3DZ59"/>
<evidence type="ECO:0000313" key="4">
    <source>
        <dbReference type="RefSeq" id="XP_012568131.1"/>
    </source>
</evidence>
<dbReference type="PANTHER" id="PTHR35725">
    <property type="entry name" value="CLASSICAL ARABINOGALACTAN PROTEIN 26"/>
    <property type="match status" value="1"/>
</dbReference>
<keyword evidence="2" id="KW-0732">Signal</keyword>
<dbReference type="Proteomes" id="UP000087171">
    <property type="component" value="Chromosome Ca1"/>
</dbReference>
<accession>A0A1S3DZ59</accession>
<dbReference type="KEGG" id="cam:101500676"/>
<feature type="signal peptide" evidence="2">
    <location>
        <begin position="1"/>
        <end position="24"/>
    </location>
</feature>
<evidence type="ECO:0000256" key="1">
    <source>
        <dbReference type="SAM" id="MobiDB-lite"/>
    </source>
</evidence>
<dbReference type="RefSeq" id="XP_012568131.1">
    <property type="nucleotide sequence ID" value="XM_012712677.2"/>
</dbReference>
<feature type="compositionally biased region" description="Polar residues" evidence="1">
    <location>
        <begin position="38"/>
        <end position="59"/>
    </location>
</feature>
<dbReference type="InterPro" id="IPR039346">
    <property type="entry name" value="AGP25/26"/>
</dbReference>
<reference evidence="3" key="1">
    <citation type="journal article" date="2013" name="Nat. Biotechnol.">
        <title>Draft genome sequence of chickpea (Cicer arietinum) provides a resource for trait improvement.</title>
        <authorList>
            <person name="Varshney R.K."/>
            <person name="Song C."/>
            <person name="Saxena R.K."/>
            <person name="Azam S."/>
            <person name="Yu S."/>
            <person name="Sharpe A.G."/>
            <person name="Cannon S."/>
            <person name="Baek J."/>
            <person name="Rosen B.D."/>
            <person name="Tar'an B."/>
            <person name="Millan T."/>
            <person name="Zhang X."/>
            <person name="Ramsay L.D."/>
            <person name="Iwata A."/>
            <person name="Wang Y."/>
            <person name="Nelson W."/>
            <person name="Farmer A.D."/>
            <person name="Gaur P.M."/>
            <person name="Soderlund C."/>
            <person name="Penmetsa R.V."/>
            <person name="Xu C."/>
            <person name="Bharti A.K."/>
            <person name="He W."/>
            <person name="Winter P."/>
            <person name="Zhao S."/>
            <person name="Hane J.K."/>
            <person name="Carrasquilla-Garcia N."/>
            <person name="Condie J.A."/>
            <person name="Upadhyaya H.D."/>
            <person name="Luo M.C."/>
            <person name="Thudi M."/>
            <person name="Gowda C.L."/>
            <person name="Singh N.P."/>
            <person name="Lichtenzveig J."/>
            <person name="Gali K.K."/>
            <person name="Rubio J."/>
            <person name="Nadarajan N."/>
            <person name="Dolezel J."/>
            <person name="Bansal K.C."/>
            <person name="Xu X."/>
            <person name="Edwards D."/>
            <person name="Zhang G."/>
            <person name="Kahl G."/>
            <person name="Gil J."/>
            <person name="Singh K.B."/>
            <person name="Datta S.K."/>
            <person name="Jackson S.A."/>
            <person name="Wang J."/>
            <person name="Cook D.R."/>
        </authorList>
    </citation>
    <scope>NUCLEOTIDE SEQUENCE [LARGE SCALE GENOMIC DNA]</scope>
    <source>
        <strain evidence="3">cv. CDC Frontier</strain>
    </source>
</reference>
<gene>
    <name evidence="4" type="primary">LOC101500676</name>
</gene>
<protein>
    <submittedName>
        <fullName evidence="4">Classical arabinogalactan protein 26</fullName>
    </submittedName>
</protein>
<reference evidence="4" key="2">
    <citation type="submission" date="2025-08" db="UniProtKB">
        <authorList>
            <consortium name="RefSeq"/>
        </authorList>
    </citation>
    <scope>IDENTIFICATION</scope>
    <source>
        <tissue evidence="4">Etiolated seedlings</tissue>
    </source>
</reference>
<evidence type="ECO:0000256" key="2">
    <source>
        <dbReference type="SAM" id="SignalP"/>
    </source>
</evidence>
<feature type="chain" id="PRO_5010383501" evidence="2">
    <location>
        <begin position="25"/>
        <end position="142"/>
    </location>
</feature>
<organism evidence="3 4">
    <name type="scientific">Cicer arietinum</name>
    <name type="common">Chickpea</name>
    <name type="synonym">Garbanzo</name>
    <dbReference type="NCBI Taxonomy" id="3827"/>
    <lineage>
        <taxon>Eukaryota</taxon>
        <taxon>Viridiplantae</taxon>
        <taxon>Streptophyta</taxon>
        <taxon>Embryophyta</taxon>
        <taxon>Tracheophyta</taxon>
        <taxon>Spermatophyta</taxon>
        <taxon>Magnoliopsida</taxon>
        <taxon>eudicotyledons</taxon>
        <taxon>Gunneridae</taxon>
        <taxon>Pentapetalae</taxon>
        <taxon>rosids</taxon>
        <taxon>fabids</taxon>
        <taxon>Fabales</taxon>
        <taxon>Fabaceae</taxon>
        <taxon>Papilionoideae</taxon>
        <taxon>50 kb inversion clade</taxon>
        <taxon>NPAAA clade</taxon>
        <taxon>Hologalegina</taxon>
        <taxon>IRL clade</taxon>
        <taxon>Cicereae</taxon>
        <taxon>Cicer</taxon>
    </lineage>
</organism>
<sequence length="142" mass="14648">MASSFSVYVVLMIILVFMPSPLLSSYSSQSQPIPKVPTLSSSPATLTDPSQSSSLSPFQDLSPDISPLLPSPGDALPTPAGSDIPTIPSNPSPPNPDDVIASGPFNAFAPYGSVQATSNAYRSLVFDIATTVFAGLAAYLSL</sequence>